<name>X1CKT3_9ZZZZ</name>
<proteinExistence type="predicted"/>
<dbReference type="EMBL" id="BART01019330">
    <property type="protein sequence ID" value="GAG84826.1"/>
    <property type="molecule type" value="Genomic_DNA"/>
</dbReference>
<organism evidence="1">
    <name type="scientific">marine sediment metagenome</name>
    <dbReference type="NCBI Taxonomy" id="412755"/>
    <lineage>
        <taxon>unclassified sequences</taxon>
        <taxon>metagenomes</taxon>
        <taxon>ecological metagenomes</taxon>
    </lineage>
</organism>
<comment type="caution">
    <text evidence="1">The sequence shown here is derived from an EMBL/GenBank/DDBJ whole genome shotgun (WGS) entry which is preliminary data.</text>
</comment>
<feature type="non-terminal residue" evidence="1">
    <location>
        <position position="156"/>
    </location>
</feature>
<reference evidence="1" key="1">
    <citation type="journal article" date="2014" name="Front. Microbiol.">
        <title>High frequency of phylogenetically diverse reductive dehalogenase-homologous genes in deep subseafloor sedimentary metagenomes.</title>
        <authorList>
            <person name="Kawai M."/>
            <person name="Futagami T."/>
            <person name="Toyoda A."/>
            <person name="Takaki Y."/>
            <person name="Nishi S."/>
            <person name="Hori S."/>
            <person name="Arai W."/>
            <person name="Tsubouchi T."/>
            <person name="Morono Y."/>
            <person name="Uchiyama I."/>
            <person name="Ito T."/>
            <person name="Fujiyama A."/>
            <person name="Inagaki F."/>
            <person name="Takami H."/>
        </authorList>
    </citation>
    <scope>NUCLEOTIDE SEQUENCE</scope>
    <source>
        <strain evidence="1">Expedition CK06-06</strain>
    </source>
</reference>
<dbReference type="AlphaFoldDB" id="X1CKT3"/>
<sequence>MTSEVVETQSPEESIAKSIVPYNRDDSRARYLGLRSCGFAIREALKLIGNGKSALSMWRRDPQFVDLENRIPEFKKALSLEYAGLEFMRNLRLVFEKDYRVLTKSLLKNGDAELTTQEQAYLLKMRAFYTPQQLQVMEALVSAESTDGAFNFTSFI</sequence>
<protein>
    <submittedName>
        <fullName evidence="1">Uncharacterized protein</fullName>
    </submittedName>
</protein>
<gene>
    <name evidence="1" type="ORF">S01H4_36211</name>
</gene>
<evidence type="ECO:0000313" key="1">
    <source>
        <dbReference type="EMBL" id="GAG84826.1"/>
    </source>
</evidence>
<accession>X1CKT3</accession>